<evidence type="ECO:0000313" key="2">
    <source>
        <dbReference type="Proteomes" id="UP000005953"/>
    </source>
</evidence>
<proteinExistence type="predicted"/>
<organism evidence="1 2">
    <name type="scientific">Reinekea blandensis MED297</name>
    <dbReference type="NCBI Taxonomy" id="314283"/>
    <lineage>
        <taxon>Bacteria</taxon>
        <taxon>Pseudomonadati</taxon>
        <taxon>Pseudomonadota</taxon>
        <taxon>Gammaproteobacteria</taxon>
        <taxon>Oceanospirillales</taxon>
        <taxon>Saccharospirillaceae</taxon>
        <taxon>Reinekea</taxon>
    </lineage>
</organism>
<gene>
    <name evidence="1" type="ORF">MED297_07331</name>
</gene>
<evidence type="ECO:0000313" key="1">
    <source>
        <dbReference type="EMBL" id="EAR08036.1"/>
    </source>
</evidence>
<dbReference type="EMBL" id="AAOE01000026">
    <property type="protein sequence ID" value="EAR08036.1"/>
    <property type="molecule type" value="Genomic_DNA"/>
</dbReference>
<comment type="caution">
    <text evidence="1">The sequence shown here is derived from an EMBL/GenBank/DDBJ whole genome shotgun (WGS) entry which is preliminary data.</text>
</comment>
<dbReference type="Proteomes" id="UP000005953">
    <property type="component" value="Unassembled WGS sequence"/>
</dbReference>
<name>A4BIF7_9GAMM</name>
<protein>
    <submittedName>
        <fullName evidence="1">Uncharacterized protein</fullName>
    </submittedName>
</protein>
<sequence length="109" mass="12603">MALFAKSITDFLIITPSYACELTCVEIADENDYSKVDLSHLCELWKIRVKYWSKNSQYKQFRFNVLLIKFINAFGNLLKSKPHEPLRNPLKPSVLAGFFPVSVVGRRSF</sequence>
<keyword evidence="2" id="KW-1185">Reference proteome</keyword>
<dbReference type="HOGENOM" id="CLU_2181768_0_0_6"/>
<reference evidence="1 2" key="1">
    <citation type="submission" date="2006-02" db="EMBL/GenBank/DDBJ databases">
        <authorList>
            <person name="Pinhassi J."/>
            <person name="Pedros-Alio C."/>
            <person name="Ferriera S."/>
            <person name="Johnson J."/>
            <person name="Kravitz S."/>
            <person name="Halpern A."/>
            <person name="Remington K."/>
            <person name="Beeson K."/>
            <person name="Tran B."/>
            <person name="Rogers Y.-H."/>
            <person name="Friedman R."/>
            <person name="Venter J.C."/>
        </authorList>
    </citation>
    <scope>NUCLEOTIDE SEQUENCE [LARGE SCALE GENOMIC DNA]</scope>
    <source>
        <strain evidence="1 2">MED297</strain>
    </source>
</reference>
<accession>A4BIF7</accession>
<dbReference type="AlphaFoldDB" id="A4BIF7"/>